<feature type="region of interest" description="Disordered" evidence="1">
    <location>
        <begin position="170"/>
        <end position="196"/>
    </location>
</feature>
<accession>A0A1C6U084</accession>
<evidence type="ECO:0008006" key="5">
    <source>
        <dbReference type="Google" id="ProtNLM"/>
    </source>
</evidence>
<keyword evidence="2" id="KW-0812">Transmembrane</keyword>
<keyword evidence="4" id="KW-1185">Reference proteome</keyword>
<dbReference type="STRING" id="47855.GA0070606_1151"/>
<dbReference type="Pfam" id="PF13560">
    <property type="entry name" value="HTH_31"/>
    <property type="match status" value="1"/>
</dbReference>
<gene>
    <name evidence="3" type="ORF">GA0070606_1151</name>
</gene>
<evidence type="ECO:0000256" key="1">
    <source>
        <dbReference type="SAM" id="MobiDB-lite"/>
    </source>
</evidence>
<dbReference type="RefSeq" id="WP_141721596.1">
    <property type="nucleotide sequence ID" value="NZ_FMHZ01000002.1"/>
</dbReference>
<organism evidence="3 4">
    <name type="scientific">Micromonospora citrea</name>
    <dbReference type="NCBI Taxonomy" id="47855"/>
    <lineage>
        <taxon>Bacteria</taxon>
        <taxon>Bacillati</taxon>
        <taxon>Actinomycetota</taxon>
        <taxon>Actinomycetes</taxon>
        <taxon>Micromonosporales</taxon>
        <taxon>Micromonosporaceae</taxon>
        <taxon>Micromonospora</taxon>
    </lineage>
</organism>
<keyword evidence="2" id="KW-0472">Membrane</keyword>
<reference evidence="4" key="1">
    <citation type="submission" date="2016-06" db="EMBL/GenBank/DDBJ databases">
        <authorList>
            <person name="Varghese N."/>
            <person name="Submissions Spin"/>
        </authorList>
    </citation>
    <scope>NUCLEOTIDE SEQUENCE [LARGE SCALE GENOMIC DNA]</scope>
    <source>
        <strain evidence="4">DSM 43903</strain>
    </source>
</reference>
<feature type="transmembrane region" description="Helical" evidence="2">
    <location>
        <begin position="141"/>
        <end position="161"/>
    </location>
</feature>
<evidence type="ECO:0000256" key="2">
    <source>
        <dbReference type="SAM" id="Phobius"/>
    </source>
</evidence>
<evidence type="ECO:0000313" key="3">
    <source>
        <dbReference type="EMBL" id="SCL47446.1"/>
    </source>
</evidence>
<evidence type="ECO:0000313" key="4">
    <source>
        <dbReference type="Proteomes" id="UP000199001"/>
    </source>
</evidence>
<sequence>MNDVARHPVPRAATAGEYVALLRGVRLRSGLTYREIARRASAAGHWLPPSTLATMLGRTTLPRERTVVALLTACGTSAGEIERWVGTQREIEARLTEQARGNGAARIDEATPGGPSPAAEPDPTDRPPTEARRTARSTRRLRLGALALLGVLSVGASAALLPRAARWLGRTAPRPPAGRRCCGRTPVARPASASNR</sequence>
<name>A0A1C6U084_9ACTN</name>
<proteinExistence type="predicted"/>
<dbReference type="OrthoDB" id="3406160at2"/>
<feature type="compositionally biased region" description="Basic and acidic residues" evidence="1">
    <location>
        <begin position="123"/>
        <end position="133"/>
    </location>
</feature>
<dbReference type="Proteomes" id="UP000199001">
    <property type="component" value="Unassembled WGS sequence"/>
</dbReference>
<feature type="region of interest" description="Disordered" evidence="1">
    <location>
        <begin position="98"/>
        <end position="137"/>
    </location>
</feature>
<dbReference type="EMBL" id="FMHZ01000002">
    <property type="protein sequence ID" value="SCL47446.1"/>
    <property type="molecule type" value="Genomic_DNA"/>
</dbReference>
<keyword evidence="2" id="KW-1133">Transmembrane helix</keyword>
<protein>
    <recommendedName>
        <fullName evidence="5">Helix-turn-helix domain-containing protein</fullName>
    </recommendedName>
</protein>
<dbReference type="AlphaFoldDB" id="A0A1C6U084"/>